<evidence type="ECO:0000313" key="1">
    <source>
        <dbReference type="EMBL" id="QIP36444.1"/>
    </source>
</evidence>
<sequence>MTASGHEVRTFSGPIPVSASTGLTQVSFYPCNASIDRLRGAACDPGAVPC</sequence>
<name>A0A858JLE2_9PROT</name>
<dbReference type="RefSeq" id="WP_157771990.1">
    <property type="nucleotide sequence ID" value="NZ_CALMTF010000075.1"/>
</dbReference>
<protein>
    <submittedName>
        <fullName evidence="1">Uncharacterized protein</fullName>
    </submittedName>
</protein>
<dbReference type="Proteomes" id="UP000502533">
    <property type="component" value="Chromosome"/>
</dbReference>
<organism evidence="1 2">
    <name type="scientific">Komagataeibacter rhaeticus</name>
    <dbReference type="NCBI Taxonomy" id="215221"/>
    <lineage>
        <taxon>Bacteria</taxon>
        <taxon>Pseudomonadati</taxon>
        <taxon>Pseudomonadota</taxon>
        <taxon>Alphaproteobacteria</taxon>
        <taxon>Acetobacterales</taxon>
        <taxon>Acetobacteraceae</taxon>
        <taxon>Komagataeibacter</taxon>
    </lineage>
</organism>
<proteinExistence type="predicted"/>
<keyword evidence="2" id="KW-1185">Reference proteome</keyword>
<evidence type="ECO:0000313" key="2">
    <source>
        <dbReference type="Proteomes" id="UP000502533"/>
    </source>
</evidence>
<dbReference type="EMBL" id="CP050139">
    <property type="protein sequence ID" value="QIP36444.1"/>
    <property type="molecule type" value="Genomic_DNA"/>
</dbReference>
<gene>
    <name evidence="1" type="ORF">GWK63_14055</name>
</gene>
<accession>A0A858JLE2</accession>
<reference evidence="1 2" key="1">
    <citation type="submission" date="2020-03" db="EMBL/GenBank/DDBJ databases">
        <title>Isolation of cellulose-producing strains, genome characterization and application of the synthesized cellulose films as an economical and sustainable material for piezoelectric sensor construction.</title>
        <authorList>
            <person name="Mangayil R.K."/>
        </authorList>
    </citation>
    <scope>NUCLEOTIDE SEQUENCE [LARGE SCALE GENOMIC DNA]</scope>
    <source>
        <strain evidence="1 2">ENS 9a1a</strain>
    </source>
</reference>
<dbReference type="GeneID" id="85023291"/>
<dbReference type="KEGG" id="kre:GWK63_14055"/>
<dbReference type="AlphaFoldDB" id="A0A858JLE2"/>